<evidence type="ECO:0000313" key="2">
    <source>
        <dbReference type="Proteomes" id="UP000515917"/>
    </source>
</evidence>
<gene>
    <name evidence="1" type="ORF">C1H71_18600</name>
</gene>
<evidence type="ECO:0000313" key="1">
    <source>
        <dbReference type="EMBL" id="QBC45347.1"/>
    </source>
</evidence>
<dbReference type="Proteomes" id="UP000515917">
    <property type="component" value="Chromosome"/>
</dbReference>
<reference evidence="1 2" key="1">
    <citation type="submission" date="2018-01" db="EMBL/GenBank/DDBJ databases">
        <title>Genome sequence of Iodobacter sp. strain PCH194 isolated from Indian Trans-Himalaya.</title>
        <authorList>
            <person name="Kumar V."/>
            <person name="Thakur V."/>
            <person name="Kumar S."/>
            <person name="Singh D."/>
        </authorList>
    </citation>
    <scope>NUCLEOTIDE SEQUENCE [LARGE SCALE GENOMIC DNA]</scope>
    <source>
        <strain evidence="1 2">PCH194</strain>
    </source>
</reference>
<name>A0A7G3GCZ3_9NEIS</name>
<keyword evidence="2" id="KW-1185">Reference proteome</keyword>
<protein>
    <submittedName>
        <fullName evidence="1">Uncharacterized protein</fullName>
    </submittedName>
</protein>
<proteinExistence type="predicted"/>
<dbReference type="EMBL" id="CP025781">
    <property type="protein sequence ID" value="QBC45347.1"/>
    <property type="molecule type" value="Genomic_DNA"/>
</dbReference>
<dbReference type="KEGG" id="ifl:C1H71_18600"/>
<accession>A0A7G3GCZ3</accession>
<dbReference type="AlphaFoldDB" id="A0A7G3GCZ3"/>
<organism evidence="1 2">
    <name type="scientific">Iodobacter fluviatilis</name>
    <dbReference type="NCBI Taxonomy" id="537"/>
    <lineage>
        <taxon>Bacteria</taxon>
        <taxon>Pseudomonadati</taxon>
        <taxon>Pseudomonadota</taxon>
        <taxon>Betaproteobacteria</taxon>
        <taxon>Neisseriales</taxon>
        <taxon>Chitinibacteraceae</taxon>
        <taxon>Iodobacter</taxon>
    </lineage>
</organism>
<sequence>MCVYHYAAPSGGSSENHSVMLQYFALDLECIIFGQLKTPHKIKKLLFFTFTQNKWLAVLS</sequence>